<keyword evidence="1" id="KW-0472">Membrane</keyword>
<dbReference type="OrthoDB" id="1752027at2"/>
<dbReference type="EMBL" id="CP002390">
    <property type="protein sequence ID" value="EFE28303.1"/>
    <property type="molecule type" value="Genomic_DNA"/>
</dbReference>
<keyword evidence="3" id="KW-1185">Reference proteome</keyword>
<sequence>MDGTKIIYLSILIILGVFFIKKMVNPPIGPRYKFKMIMFTIEAEERLKTTELGSHIFTSKSRSKLILPWEFDLWTQADLFENGIVLKRNRREKTVFFYEIYAIQPLLINSLFVKGKYFGYAFTLRENKEIILKSRDMHDLDVFIEKLCFLFPPEKGVAVIGDID</sequence>
<dbReference type="KEGG" id="faa:HMPREF0389_00218"/>
<proteinExistence type="predicted"/>
<evidence type="ECO:0000256" key="1">
    <source>
        <dbReference type="SAM" id="Phobius"/>
    </source>
</evidence>
<gene>
    <name evidence="2" type="ordered locus">HMPREF0389_00218</name>
</gene>
<keyword evidence="1" id="KW-0812">Transmembrane</keyword>
<evidence type="ECO:0000313" key="2">
    <source>
        <dbReference type="EMBL" id="EFE28303.1"/>
    </source>
</evidence>
<dbReference type="RefSeq" id="WP_014262086.1">
    <property type="nucleotide sequence ID" value="NC_016630.1"/>
</dbReference>
<dbReference type="eggNOG" id="ENOG5031TQB">
    <property type="taxonomic scope" value="Bacteria"/>
</dbReference>
<feature type="transmembrane region" description="Helical" evidence="1">
    <location>
        <begin position="6"/>
        <end position="24"/>
    </location>
</feature>
<dbReference type="Proteomes" id="UP000007468">
    <property type="component" value="Chromosome"/>
</dbReference>
<evidence type="ECO:0000313" key="3">
    <source>
        <dbReference type="Proteomes" id="UP000007468"/>
    </source>
</evidence>
<dbReference type="AlphaFoldDB" id="D6GRL2"/>
<accession>D6GRL2</accession>
<keyword evidence="1" id="KW-1133">Transmembrane helix</keyword>
<reference evidence="3" key="1">
    <citation type="submission" date="2010-12" db="EMBL/GenBank/DDBJ databases">
        <title>The genome sequence of Filifactor alocis strain ATCC 35896.</title>
        <authorList>
            <consortium name="The Broad Institute Genome Sequencing Platform"/>
            <person name="Ward D."/>
            <person name="Earl A."/>
            <person name="Feldgarden M."/>
            <person name="Young S.K."/>
            <person name="Gargeya S."/>
            <person name="Zeng Q."/>
            <person name="Alvarado L."/>
            <person name="Berlin A."/>
            <person name="Bochicchio J."/>
            <person name="Chapman S.B."/>
            <person name="Chen Z."/>
            <person name="Freedman E."/>
            <person name="Gellesch M."/>
            <person name="Goldberg J."/>
            <person name="Griggs A."/>
            <person name="Gujja S."/>
            <person name="Heilman E."/>
            <person name="Heiman D."/>
            <person name="Howarth C."/>
            <person name="Mehta T."/>
            <person name="Neiman D."/>
            <person name="Pearson M."/>
            <person name="Roberts A."/>
            <person name="Saif S."/>
            <person name="Shea T."/>
            <person name="Shenoy N."/>
            <person name="Sisk P."/>
            <person name="Stolte C."/>
            <person name="Sykes S."/>
            <person name="White J."/>
            <person name="Yandava C."/>
            <person name="Izard J."/>
            <person name="Blanton J.M."/>
            <person name="Baranova O.V."/>
            <person name="Tanner A.C."/>
            <person name="Dewhirst F.E."/>
            <person name="Haas B."/>
            <person name="Nusbaum C."/>
            <person name="Birren B."/>
        </authorList>
    </citation>
    <scope>NUCLEOTIDE SEQUENCE [LARGE SCALE GENOMIC DNA]</scope>
    <source>
        <strain evidence="3">ATCC 35896 / D40 B5</strain>
    </source>
</reference>
<dbReference type="PATRIC" id="fig|546269.5.peg.441"/>
<organism evidence="2 3">
    <name type="scientific">Filifactor alocis (strain ATCC 35896 / CCUG 47790 / D40 B5)</name>
    <name type="common">Fusobacterium alocis</name>
    <dbReference type="NCBI Taxonomy" id="546269"/>
    <lineage>
        <taxon>Bacteria</taxon>
        <taxon>Bacillati</taxon>
        <taxon>Bacillota</taxon>
        <taxon>Clostridia</taxon>
        <taxon>Peptostreptococcales</taxon>
        <taxon>Filifactoraceae</taxon>
        <taxon>Filifactor</taxon>
    </lineage>
</organism>
<protein>
    <submittedName>
        <fullName evidence="2">Uncharacterized protein</fullName>
    </submittedName>
</protein>
<name>D6GRL2_FILAD</name>